<dbReference type="GO" id="GO:0009318">
    <property type="term" value="C:exodeoxyribonuclease VII complex"/>
    <property type="evidence" value="ECO:0007669"/>
    <property type="project" value="InterPro"/>
</dbReference>
<feature type="coiled-coil region" evidence="4">
    <location>
        <begin position="34"/>
        <end position="61"/>
    </location>
</feature>
<evidence type="ECO:0000313" key="5">
    <source>
        <dbReference type="EMBL" id="SFV75749.1"/>
    </source>
</evidence>
<dbReference type="InterPro" id="IPR037004">
    <property type="entry name" value="Exonuc_VII_ssu_sf"/>
</dbReference>
<dbReference type="InterPro" id="IPR003761">
    <property type="entry name" value="Exonuc_VII_S"/>
</dbReference>
<protein>
    <submittedName>
        <fullName evidence="5">Exodeoxyribonuclease VII small subunit</fullName>
        <ecNumber evidence="5">3.1.11.6</ecNumber>
    </submittedName>
</protein>
<organism evidence="5">
    <name type="scientific">hydrothermal vent metagenome</name>
    <dbReference type="NCBI Taxonomy" id="652676"/>
    <lineage>
        <taxon>unclassified sequences</taxon>
        <taxon>metagenomes</taxon>
        <taxon>ecological metagenomes</taxon>
    </lineage>
</organism>
<dbReference type="Pfam" id="PF02609">
    <property type="entry name" value="Exonuc_VII_S"/>
    <property type="match status" value="1"/>
</dbReference>
<dbReference type="SUPFAM" id="SSF116842">
    <property type="entry name" value="XseB-like"/>
    <property type="match status" value="1"/>
</dbReference>
<evidence type="ECO:0000256" key="3">
    <source>
        <dbReference type="ARBA" id="ARBA00022801"/>
    </source>
</evidence>
<dbReference type="EC" id="3.1.11.6" evidence="5"/>
<dbReference type="AlphaFoldDB" id="A0A1W1D556"/>
<keyword evidence="3 5" id="KW-0378">Hydrolase</keyword>
<dbReference type="Gene3D" id="1.10.287.1040">
    <property type="entry name" value="Exonuclease VII, small subunit"/>
    <property type="match status" value="1"/>
</dbReference>
<evidence type="ECO:0000256" key="2">
    <source>
        <dbReference type="ARBA" id="ARBA00022722"/>
    </source>
</evidence>
<keyword evidence="1" id="KW-0963">Cytoplasm</keyword>
<keyword evidence="2" id="KW-0540">Nuclease</keyword>
<dbReference type="GO" id="GO:0006308">
    <property type="term" value="P:DNA catabolic process"/>
    <property type="evidence" value="ECO:0007669"/>
    <property type="project" value="InterPro"/>
</dbReference>
<dbReference type="NCBIfam" id="TIGR01280">
    <property type="entry name" value="xseB"/>
    <property type="match status" value="1"/>
</dbReference>
<sequence length="62" mass="7104">MAKQKFETKIENAKKILQTLMDPEITLEASVKAYDKGIKELKDAQKILEEAQLKVQEIKSDI</sequence>
<reference evidence="5" key="1">
    <citation type="submission" date="2016-10" db="EMBL/GenBank/DDBJ databases">
        <authorList>
            <person name="de Groot N.N."/>
        </authorList>
    </citation>
    <scope>NUCLEOTIDE SEQUENCE</scope>
</reference>
<evidence type="ECO:0000256" key="1">
    <source>
        <dbReference type="ARBA" id="ARBA00022490"/>
    </source>
</evidence>
<gene>
    <name evidence="5" type="ORF">MNB_SM-3-1283</name>
</gene>
<dbReference type="EMBL" id="FPHP01000046">
    <property type="protein sequence ID" value="SFV75749.1"/>
    <property type="molecule type" value="Genomic_DNA"/>
</dbReference>
<name>A0A1W1D556_9ZZZZ</name>
<proteinExistence type="predicted"/>
<evidence type="ECO:0000256" key="4">
    <source>
        <dbReference type="SAM" id="Coils"/>
    </source>
</evidence>
<keyword evidence="4" id="KW-0175">Coiled coil</keyword>
<accession>A0A1W1D556</accession>
<dbReference type="GO" id="GO:0008855">
    <property type="term" value="F:exodeoxyribonuclease VII activity"/>
    <property type="evidence" value="ECO:0007669"/>
    <property type="project" value="UniProtKB-EC"/>
</dbReference>